<reference evidence="1" key="1">
    <citation type="submission" date="2018-10" db="EMBL/GenBank/DDBJ databases">
        <authorList>
            <consortium name="GenomeTrakr network: Whole genome sequencing for foodborne pathogen traceback"/>
        </authorList>
    </citation>
    <scope>NUCLEOTIDE SEQUENCE</scope>
    <source>
        <strain evidence="1">FSIS11814551</strain>
    </source>
</reference>
<sequence length="143" mass="16787">MGSMKELLFEMQEERRDEWIAENYPDAEEGTPEWDAAAQEYSWFQDWMEEAAEQQYFEASLASIPDRLQDAKAELDELESLMQFNQPRIVERMAYVHCVSVLDSFLMYSARALLSHPPHLQKFLHEADSLVPNKEDRRKLLAS</sequence>
<proteinExistence type="predicted"/>
<gene>
    <name evidence="1" type="ORF">EAY59_23945</name>
</gene>
<comment type="caution">
    <text evidence="1">The sequence shown here is derived from an EMBL/GenBank/DDBJ whole genome shotgun (WGS) entry which is preliminary data.</text>
</comment>
<name>A0A5X2TVX2_SALIN</name>
<dbReference type="AlphaFoldDB" id="A0A5X2TVX2"/>
<organism evidence="1">
    <name type="scientific">Salmonella infantis</name>
    <dbReference type="NCBI Taxonomy" id="595"/>
    <lineage>
        <taxon>Bacteria</taxon>
        <taxon>Pseudomonadati</taxon>
        <taxon>Pseudomonadota</taxon>
        <taxon>Gammaproteobacteria</taxon>
        <taxon>Enterobacterales</taxon>
        <taxon>Enterobacteriaceae</taxon>
        <taxon>Salmonella</taxon>
    </lineage>
</organism>
<accession>A0A5X2TVX2</accession>
<evidence type="ECO:0000313" key="1">
    <source>
        <dbReference type="EMBL" id="EBZ3768117.1"/>
    </source>
</evidence>
<dbReference type="EMBL" id="AAHQXU010000081">
    <property type="protein sequence ID" value="EBZ3768117.1"/>
    <property type="molecule type" value="Genomic_DNA"/>
</dbReference>
<protein>
    <submittedName>
        <fullName evidence="1">Uncharacterized protein</fullName>
    </submittedName>
</protein>
<feature type="non-terminal residue" evidence="1">
    <location>
        <position position="143"/>
    </location>
</feature>